<dbReference type="InterPro" id="IPR038765">
    <property type="entry name" value="Papain-like_cys_pep_sf"/>
</dbReference>
<sequence length="658" mass="72879">MAERRSPPLDAGSRAWALAATMVCLLPLLLQLPGQAGAGIGGLALLVAAVSWRYRVPGWLRLLLALALIGLVLSTSRFVFGRDTGCAMLAAMLAIKPVELFTLRDGRSLLGFALFAPFATFLLDQGPLSLALGLGGAVLALAALLRLAELESGDPAGNGAAARRQLATVGRLMAVGLPLALTAFWLFPRIGTPLWGVPERAVARPGLSDSMTPGEWIDLLADDSPALRVQFHGAVPTREQMYWRGPVLVHYDGRSWTRADWLAGLPPAESERGSPVWEYDVEVEPTDRRHVVALELPLDAPEGVRLAHDYSMGAERPLSSLRRWRMRSAPPRTLEPELGPMLRGMALRLPEGFNPRAVALARQWRLEAGDDDGAIIERMLDWIRGDFAYTLATPLPGRHAVDEFLFEQQQGFCEHYSSAFVVLMRAAGIPARVVTGYVGGYYNRFGDYWVVRRMDAHAWAEVWFEGRGWVRVDPTAAVAPERIYDTIEDLPPGAFESLVRMRPVLDFGDWMRRGWNDFMLGFDAARQQRLLQPFGIDRLSPQQLIVLFAALGGLALAWMLWLVARGERERDPVLRAWRRLGRRYARLGLGREAHEPAGRWVSRVLAARPGATRLAALSARFERWRYADGGGDADSARALARDLRAHRPDRTPAPENSR</sequence>
<dbReference type="InterPro" id="IPR052901">
    <property type="entry name" value="Bact_TGase-like"/>
</dbReference>
<dbReference type="SMART" id="SM00460">
    <property type="entry name" value="TGc"/>
    <property type="match status" value="1"/>
</dbReference>
<keyword evidence="2" id="KW-0812">Transmembrane</keyword>
<proteinExistence type="predicted"/>
<feature type="transmembrane region" description="Helical" evidence="2">
    <location>
        <begin position="128"/>
        <end position="148"/>
    </location>
</feature>
<dbReference type="InterPro" id="IPR021878">
    <property type="entry name" value="TgpA_N"/>
</dbReference>
<feature type="region of interest" description="Disordered" evidence="1">
    <location>
        <begin position="637"/>
        <end position="658"/>
    </location>
</feature>
<dbReference type="RefSeq" id="WP_180678701.1">
    <property type="nucleotide sequence ID" value="NZ_JACCKA010000066.1"/>
</dbReference>
<feature type="domain" description="Transglutaminase-like" evidence="3">
    <location>
        <begin position="405"/>
        <end position="476"/>
    </location>
</feature>
<dbReference type="Pfam" id="PF13559">
    <property type="entry name" value="DUF4129"/>
    <property type="match status" value="1"/>
</dbReference>
<comment type="caution">
    <text evidence="4">The sequence shown here is derived from an EMBL/GenBank/DDBJ whole genome shotgun (WGS) entry which is preliminary data.</text>
</comment>
<dbReference type="AlphaFoldDB" id="A0A853JDT6"/>
<evidence type="ECO:0000259" key="3">
    <source>
        <dbReference type="SMART" id="SM00460"/>
    </source>
</evidence>
<feature type="transmembrane region" description="Helical" evidence="2">
    <location>
        <begin position="544"/>
        <end position="564"/>
    </location>
</feature>
<evidence type="ECO:0000313" key="4">
    <source>
        <dbReference type="EMBL" id="NZA26914.1"/>
    </source>
</evidence>
<dbReference type="Gene3D" id="3.10.620.30">
    <property type="match status" value="1"/>
</dbReference>
<dbReference type="Pfam" id="PF11992">
    <property type="entry name" value="TgpA_N"/>
    <property type="match status" value="1"/>
</dbReference>
<dbReference type="Proteomes" id="UP000578091">
    <property type="component" value="Unassembled WGS sequence"/>
</dbReference>
<keyword evidence="2" id="KW-1133">Transmembrane helix</keyword>
<keyword evidence="5" id="KW-1185">Reference proteome</keyword>
<feature type="compositionally biased region" description="Basic and acidic residues" evidence="1">
    <location>
        <begin position="639"/>
        <end position="658"/>
    </location>
</feature>
<dbReference type="PANTHER" id="PTHR42736:SF1">
    <property type="entry name" value="PROTEIN-GLUTAMINE GAMMA-GLUTAMYLTRANSFERASE"/>
    <property type="match status" value="1"/>
</dbReference>
<keyword evidence="2" id="KW-0472">Membrane</keyword>
<dbReference type="InterPro" id="IPR025403">
    <property type="entry name" value="TgpA-like_C"/>
</dbReference>
<evidence type="ECO:0000256" key="1">
    <source>
        <dbReference type="SAM" id="MobiDB-lite"/>
    </source>
</evidence>
<dbReference type="Pfam" id="PF01841">
    <property type="entry name" value="Transglut_core"/>
    <property type="match status" value="1"/>
</dbReference>
<dbReference type="InterPro" id="IPR002931">
    <property type="entry name" value="Transglutaminase-like"/>
</dbReference>
<dbReference type="EMBL" id="JACCKA010000066">
    <property type="protein sequence ID" value="NZA26914.1"/>
    <property type="molecule type" value="Genomic_DNA"/>
</dbReference>
<evidence type="ECO:0000256" key="2">
    <source>
        <dbReference type="SAM" id="Phobius"/>
    </source>
</evidence>
<accession>A0A853JDT6</accession>
<evidence type="ECO:0000313" key="5">
    <source>
        <dbReference type="Proteomes" id="UP000578091"/>
    </source>
</evidence>
<protein>
    <submittedName>
        <fullName evidence="4">DUF3488 domain-containing transglutaminase family protein</fullName>
    </submittedName>
</protein>
<dbReference type="PANTHER" id="PTHR42736">
    <property type="entry name" value="PROTEIN-GLUTAMINE GAMMA-GLUTAMYLTRANSFERASE"/>
    <property type="match status" value="1"/>
</dbReference>
<name>A0A853JDT6_9GAMM</name>
<gene>
    <name evidence="4" type="ORF">H0E84_11010</name>
</gene>
<dbReference type="SUPFAM" id="SSF54001">
    <property type="entry name" value="Cysteine proteinases"/>
    <property type="match status" value="1"/>
</dbReference>
<organism evidence="4 5">
    <name type="scientific">Luteimonas salinisoli</name>
    <dbReference type="NCBI Taxonomy" id="2752307"/>
    <lineage>
        <taxon>Bacteria</taxon>
        <taxon>Pseudomonadati</taxon>
        <taxon>Pseudomonadota</taxon>
        <taxon>Gammaproteobacteria</taxon>
        <taxon>Lysobacterales</taxon>
        <taxon>Lysobacteraceae</taxon>
        <taxon>Luteimonas</taxon>
    </lineage>
</organism>
<feature type="transmembrane region" description="Helical" evidence="2">
    <location>
        <begin position="169"/>
        <end position="187"/>
    </location>
</feature>
<reference evidence="4 5" key="1">
    <citation type="submission" date="2020-07" db="EMBL/GenBank/DDBJ databases">
        <title>Luteimonas sp. SJ-92.</title>
        <authorList>
            <person name="Huang X.-X."/>
            <person name="Xu L."/>
            <person name="Sun J.-Q."/>
        </authorList>
    </citation>
    <scope>NUCLEOTIDE SEQUENCE [LARGE SCALE GENOMIC DNA]</scope>
    <source>
        <strain evidence="4 5">SJ-92</strain>
    </source>
</reference>
<feature type="transmembrane region" description="Helical" evidence="2">
    <location>
        <begin position="58"/>
        <end position="80"/>
    </location>
</feature>